<feature type="compositionally biased region" description="Low complexity" evidence="2">
    <location>
        <begin position="389"/>
        <end position="407"/>
    </location>
</feature>
<dbReference type="OrthoDB" id="97297at2759"/>
<accession>A0A0L0GEK8</accession>
<organism evidence="3 4">
    <name type="scientific">Sphaeroforma arctica JP610</name>
    <dbReference type="NCBI Taxonomy" id="667725"/>
    <lineage>
        <taxon>Eukaryota</taxon>
        <taxon>Ichthyosporea</taxon>
        <taxon>Ichthyophonida</taxon>
        <taxon>Sphaeroforma</taxon>
    </lineage>
</organism>
<keyword evidence="4" id="KW-1185">Reference proteome</keyword>
<gene>
    <name evidence="3" type="ORF">SARC_00432</name>
</gene>
<dbReference type="AlphaFoldDB" id="A0A0L0GEK8"/>
<dbReference type="EMBL" id="KQ241609">
    <property type="protein sequence ID" value="KNC87450.1"/>
    <property type="molecule type" value="Genomic_DNA"/>
</dbReference>
<dbReference type="SUPFAM" id="SSF56349">
    <property type="entry name" value="DNA breaking-rejoining enzymes"/>
    <property type="match status" value="1"/>
</dbReference>
<keyword evidence="1" id="KW-0233">DNA recombination</keyword>
<dbReference type="Proteomes" id="UP000054560">
    <property type="component" value="Unassembled WGS sequence"/>
</dbReference>
<dbReference type="Gene3D" id="1.10.443.10">
    <property type="entry name" value="Intergrase catalytic core"/>
    <property type="match status" value="1"/>
</dbReference>
<dbReference type="GO" id="GO:0015074">
    <property type="term" value="P:DNA integration"/>
    <property type="evidence" value="ECO:0007669"/>
    <property type="project" value="InterPro"/>
</dbReference>
<dbReference type="GO" id="GO:0003677">
    <property type="term" value="F:DNA binding"/>
    <property type="evidence" value="ECO:0007669"/>
    <property type="project" value="InterPro"/>
</dbReference>
<name>A0A0L0GEK8_9EUKA</name>
<dbReference type="RefSeq" id="XP_014161352.1">
    <property type="nucleotide sequence ID" value="XM_014305877.1"/>
</dbReference>
<evidence type="ECO:0000256" key="1">
    <source>
        <dbReference type="ARBA" id="ARBA00023172"/>
    </source>
</evidence>
<dbReference type="eggNOG" id="ENOG502SIQ8">
    <property type="taxonomic scope" value="Eukaryota"/>
</dbReference>
<evidence type="ECO:0000313" key="4">
    <source>
        <dbReference type="Proteomes" id="UP000054560"/>
    </source>
</evidence>
<evidence type="ECO:0000313" key="3">
    <source>
        <dbReference type="EMBL" id="KNC87450.1"/>
    </source>
</evidence>
<dbReference type="GeneID" id="25900936"/>
<evidence type="ECO:0000256" key="2">
    <source>
        <dbReference type="SAM" id="MobiDB-lite"/>
    </source>
</evidence>
<dbReference type="InterPro" id="IPR013762">
    <property type="entry name" value="Integrase-like_cat_sf"/>
</dbReference>
<proteinExistence type="predicted"/>
<dbReference type="InterPro" id="IPR011010">
    <property type="entry name" value="DNA_brk_join_enz"/>
</dbReference>
<dbReference type="GO" id="GO:0006310">
    <property type="term" value="P:DNA recombination"/>
    <property type="evidence" value="ECO:0007669"/>
    <property type="project" value="UniProtKB-KW"/>
</dbReference>
<feature type="compositionally biased region" description="Polar residues" evidence="2">
    <location>
        <begin position="377"/>
        <end position="388"/>
    </location>
</feature>
<reference evidence="3 4" key="1">
    <citation type="submission" date="2011-02" db="EMBL/GenBank/DDBJ databases">
        <title>The Genome Sequence of Sphaeroforma arctica JP610.</title>
        <authorList>
            <consortium name="The Broad Institute Genome Sequencing Platform"/>
            <person name="Russ C."/>
            <person name="Cuomo C."/>
            <person name="Young S.K."/>
            <person name="Zeng Q."/>
            <person name="Gargeya S."/>
            <person name="Alvarado L."/>
            <person name="Berlin A."/>
            <person name="Chapman S.B."/>
            <person name="Chen Z."/>
            <person name="Freedman E."/>
            <person name="Gellesch M."/>
            <person name="Goldberg J."/>
            <person name="Griggs A."/>
            <person name="Gujja S."/>
            <person name="Heilman E."/>
            <person name="Heiman D."/>
            <person name="Howarth C."/>
            <person name="Mehta T."/>
            <person name="Neiman D."/>
            <person name="Pearson M."/>
            <person name="Roberts A."/>
            <person name="Saif S."/>
            <person name="Shea T."/>
            <person name="Shenoy N."/>
            <person name="Sisk P."/>
            <person name="Stolte C."/>
            <person name="Sykes S."/>
            <person name="White J."/>
            <person name="Yandava C."/>
            <person name="Burger G."/>
            <person name="Gray M.W."/>
            <person name="Holland P.W.H."/>
            <person name="King N."/>
            <person name="Lang F.B.F."/>
            <person name="Roger A.J."/>
            <person name="Ruiz-Trillo I."/>
            <person name="Haas B."/>
            <person name="Nusbaum C."/>
            <person name="Birren B."/>
        </authorList>
    </citation>
    <scope>NUCLEOTIDE SEQUENCE [LARGE SCALE GENOMIC DNA]</scope>
    <source>
        <strain evidence="3 4">JP610</strain>
    </source>
</reference>
<sequence>MPRKRLEWDPVEMKGNPTRSGQVNDLLKAIERFETRGERNADLSKRPLKFDEIMSILTINIENTAFQDSGLHGLWTWTFQLICRVDDATNITYSNLKYNEDHPDEVFLEIARSKNIAKKSQVSRQVVLGSLDPYICALSALTAHIIDRLRGRSTFSNLDLGYMFTSNGSTGRDEKLRTDVSRSRIKKIISLPEFKAKGEINELGTHSMRKCSATYIQRRGLTKDHAEARGRWAKSKMGGSQIRGTRQVDTYSSDLMPFPDARVSEILCGPRGAYDEIRKVVLRVPVVTITAGADDFCAQEVEGISSNANPNATNVTELQNQIISLMAEVINLKQMLQTSEAKGCARIQQLRAELKRTRRVLMSQFNTMNFRARQIATSGNQPNNNDNANSESTHNNGESSNSNNSDNRPAELIDGPKSLRILWDEYERGINGNKPASLFTRAERGSVKGVYSFRLTFWRAMERLNARGNSIDLSIEKLYHAFGETLSIAGLIREIRKDKQLTKVLQHEQQQ</sequence>
<protein>
    <submittedName>
        <fullName evidence="3">Uncharacterized protein</fullName>
    </submittedName>
</protein>
<feature type="region of interest" description="Disordered" evidence="2">
    <location>
        <begin position="377"/>
        <end position="411"/>
    </location>
</feature>